<keyword evidence="8" id="KW-1185">Reference proteome</keyword>
<dbReference type="SUPFAM" id="SSF56349">
    <property type="entry name" value="DNA breaking-rejoining enzymes"/>
    <property type="match status" value="1"/>
</dbReference>
<evidence type="ECO:0000256" key="2">
    <source>
        <dbReference type="ARBA" id="ARBA00023125"/>
    </source>
</evidence>
<feature type="domain" description="Core-binding (CB)" evidence="6">
    <location>
        <begin position="21"/>
        <end position="104"/>
    </location>
</feature>
<comment type="caution">
    <text evidence="7">The sequence shown here is derived from an EMBL/GenBank/DDBJ whole genome shotgun (WGS) entry which is preliminary data.</text>
</comment>
<evidence type="ECO:0000256" key="4">
    <source>
        <dbReference type="PROSITE-ProRule" id="PRU01248"/>
    </source>
</evidence>
<keyword evidence="1" id="KW-0229">DNA integration</keyword>
<dbReference type="PANTHER" id="PTHR30349:SF81">
    <property type="entry name" value="TYROSINE RECOMBINASE XERC"/>
    <property type="match status" value="1"/>
</dbReference>
<dbReference type="Proteomes" id="UP001597368">
    <property type="component" value="Unassembled WGS sequence"/>
</dbReference>
<dbReference type="InterPro" id="IPR050090">
    <property type="entry name" value="Tyrosine_recombinase_XerCD"/>
</dbReference>
<dbReference type="PANTHER" id="PTHR30349">
    <property type="entry name" value="PHAGE INTEGRASE-RELATED"/>
    <property type="match status" value="1"/>
</dbReference>
<feature type="domain" description="Tyr recombinase" evidence="5">
    <location>
        <begin position="127"/>
        <end position="317"/>
    </location>
</feature>
<proteinExistence type="predicted"/>
<dbReference type="Gene3D" id="1.10.443.10">
    <property type="entry name" value="Intergrase catalytic core"/>
    <property type="match status" value="1"/>
</dbReference>
<keyword evidence="2 4" id="KW-0238">DNA-binding</keyword>
<reference evidence="8" key="1">
    <citation type="journal article" date="2019" name="Int. J. Syst. Evol. Microbiol.">
        <title>The Global Catalogue of Microorganisms (GCM) 10K type strain sequencing project: providing services to taxonomists for standard genome sequencing and annotation.</title>
        <authorList>
            <consortium name="The Broad Institute Genomics Platform"/>
            <consortium name="The Broad Institute Genome Sequencing Center for Infectious Disease"/>
            <person name="Wu L."/>
            <person name="Ma J."/>
        </authorList>
    </citation>
    <scope>NUCLEOTIDE SEQUENCE [LARGE SCALE GENOMIC DNA]</scope>
    <source>
        <strain evidence="8">ICMP 6774ER</strain>
    </source>
</reference>
<dbReference type="Gene3D" id="1.10.150.130">
    <property type="match status" value="1"/>
</dbReference>
<dbReference type="InterPro" id="IPR004107">
    <property type="entry name" value="Integrase_SAM-like_N"/>
</dbReference>
<evidence type="ECO:0000313" key="7">
    <source>
        <dbReference type="EMBL" id="MFD1932218.1"/>
    </source>
</evidence>
<organism evidence="7 8">
    <name type="scientific">Nonomuraea mangrovi</name>
    <dbReference type="NCBI Taxonomy" id="2316207"/>
    <lineage>
        <taxon>Bacteria</taxon>
        <taxon>Bacillati</taxon>
        <taxon>Actinomycetota</taxon>
        <taxon>Actinomycetes</taxon>
        <taxon>Streptosporangiales</taxon>
        <taxon>Streptosporangiaceae</taxon>
        <taxon>Nonomuraea</taxon>
    </lineage>
</organism>
<gene>
    <name evidence="7" type="ORF">ACFSKW_12110</name>
</gene>
<accession>A0ABW4SS42</accession>
<dbReference type="Pfam" id="PF02899">
    <property type="entry name" value="Phage_int_SAM_1"/>
    <property type="match status" value="1"/>
</dbReference>
<name>A0ABW4SS42_9ACTN</name>
<dbReference type="InterPro" id="IPR002104">
    <property type="entry name" value="Integrase_catalytic"/>
</dbReference>
<dbReference type="EMBL" id="JBHUFV010000018">
    <property type="protein sequence ID" value="MFD1932218.1"/>
    <property type="molecule type" value="Genomic_DNA"/>
</dbReference>
<evidence type="ECO:0000256" key="1">
    <source>
        <dbReference type="ARBA" id="ARBA00022908"/>
    </source>
</evidence>
<dbReference type="RefSeq" id="WP_379572282.1">
    <property type="nucleotide sequence ID" value="NZ_JBHUFV010000018.1"/>
</dbReference>
<keyword evidence="3" id="KW-0233">DNA recombination</keyword>
<evidence type="ECO:0000256" key="3">
    <source>
        <dbReference type="ARBA" id="ARBA00023172"/>
    </source>
</evidence>
<dbReference type="InterPro" id="IPR013762">
    <property type="entry name" value="Integrase-like_cat_sf"/>
</dbReference>
<evidence type="ECO:0000259" key="5">
    <source>
        <dbReference type="PROSITE" id="PS51898"/>
    </source>
</evidence>
<dbReference type="InterPro" id="IPR011010">
    <property type="entry name" value="DNA_brk_join_enz"/>
</dbReference>
<dbReference type="InterPro" id="IPR044068">
    <property type="entry name" value="CB"/>
</dbReference>
<dbReference type="PROSITE" id="PS51900">
    <property type="entry name" value="CB"/>
    <property type="match status" value="1"/>
</dbReference>
<dbReference type="InterPro" id="IPR010998">
    <property type="entry name" value="Integrase_recombinase_N"/>
</dbReference>
<evidence type="ECO:0000259" key="6">
    <source>
        <dbReference type="PROSITE" id="PS51900"/>
    </source>
</evidence>
<evidence type="ECO:0000313" key="8">
    <source>
        <dbReference type="Proteomes" id="UP001597368"/>
    </source>
</evidence>
<sequence>MTAELVRESSRQLAFPPHLLGYARDLTMAWLLSYDSPNTRDAYRREIERWFRFCAEHDLDPLEARRPHGDVYKRWLELQAGQPVPLKTMARRLAAVSSWYKYLAEEDAVEFNPFENVRRPKINRKHSETTALTRDEARAMVEAADKDHGPARLRTAALIRLLLRTGIRISEAVDATIGDLGFARGYRTLRIVAKGAEPKIRRLPVETTFALDTYLSDRARRAGVELADLRGPLFASESGKPMTRGQAYELVVRIARQAGIEGKVTPHTCRHTYASIAEEAGVPMRKIQLNLGHKDASTTEIYVESRERLEDDASQIVESAME</sequence>
<dbReference type="PROSITE" id="PS51898">
    <property type="entry name" value="TYR_RECOMBINASE"/>
    <property type="match status" value="1"/>
</dbReference>
<dbReference type="Pfam" id="PF00589">
    <property type="entry name" value="Phage_integrase"/>
    <property type="match status" value="1"/>
</dbReference>
<protein>
    <submittedName>
        <fullName evidence="7">Tyrosine-type recombinase/integrase</fullName>
    </submittedName>
</protein>